<evidence type="ECO:0000313" key="2">
    <source>
        <dbReference type="Proteomes" id="UP001186974"/>
    </source>
</evidence>
<feature type="non-terminal residue" evidence="1">
    <location>
        <position position="139"/>
    </location>
</feature>
<evidence type="ECO:0000313" key="1">
    <source>
        <dbReference type="EMBL" id="KAK3060221.1"/>
    </source>
</evidence>
<gene>
    <name evidence="1" type="ORF">LTS18_009040</name>
</gene>
<organism evidence="1 2">
    <name type="scientific">Coniosporium uncinatum</name>
    <dbReference type="NCBI Taxonomy" id="93489"/>
    <lineage>
        <taxon>Eukaryota</taxon>
        <taxon>Fungi</taxon>
        <taxon>Dikarya</taxon>
        <taxon>Ascomycota</taxon>
        <taxon>Pezizomycotina</taxon>
        <taxon>Dothideomycetes</taxon>
        <taxon>Dothideomycetes incertae sedis</taxon>
        <taxon>Coniosporium</taxon>
    </lineage>
</organism>
<protein>
    <submittedName>
        <fullName evidence="1">Uncharacterized protein</fullName>
    </submittedName>
</protein>
<name>A0ACC3D1C8_9PEZI</name>
<dbReference type="Proteomes" id="UP001186974">
    <property type="component" value="Unassembled WGS sequence"/>
</dbReference>
<dbReference type="EMBL" id="JAWDJW010008752">
    <property type="protein sequence ID" value="KAK3060221.1"/>
    <property type="molecule type" value="Genomic_DNA"/>
</dbReference>
<sequence length="139" mass="15898">TLHHCAASADHCHCRRSQCLVHQRPPEHCCRRSRRPACRLPSHGQRVPRQHRHQHQEGSHGGVVQWREQYGSVQCEPAGCTTVRDRGDKWWLGGLRRRAARLPQWVLDWRCGCQWRNGAAGCRGRASGVERTGCRNKGV</sequence>
<accession>A0ACC3D1C8</accession>
<keyword evidence="2" id="KW-1185">Reference proteome</keyword>
<reference evidence="1" key="1">
    <citation type="submission" date="2024-09" db="EMBL/GenBank/DDBJ databases">
        <title>Black Yeasts Isolated from many extreme environments.</title>
        <authorList>
            <person name="Coleine C."/>
            <person name="Stajich J.E."/>
            <person name="Selbmann L."/>
        </authorList>
    </citation>
    <scope>NUCLEOTIDE SEQUENCE</scope>
    <source>
        <strain evidence="1">CCFEE 5737</strain>
    </source>
</reference>
<comment type="caution">
    <text evidence="1">The sequence shown here is derived from an EMBL/GenBank/DDBJ whole genome shotgun (WGS) entry which is preliminary data.</text>
</comment>
<proteinExistence type="predicted"/>
<feature type="non-terminal residue" evidence="1">
    <location>
        <position position="1"/>
    </location>
</feature>